<keyword evidence="10" id="KW-1185">Reference proteome</keyword>
<evidence type="ECO:0000256" key="3">
    <source>
        <dbReference type="ARBA" id="ARBA00022664"/>
    </source>
</evidence>
<accession>A0A0L0SCW3</accession>
<dbReference type="STRING" id="578462.A0A0L0SCW3"/>
<keyword evidence="3" id="KW-0507">mRNA processing</keyword>
<dbReference type="InterPro" id="IPR051372">
    <property type="entry name" value="CWC21"/>
</dbReference>
<keyword evidence="6" id="KW-0539">Nucleus</keyword>
<dbReference type="PANTHER" id="PTHR36562">
    <property type="entry name" value="SERINE/ARGININE REPETITIVE MATRIX 2"/>
    <property type="match status" value="1"/>
</dbReference>
<comment type="similarity">
    <text evidence="2">Belongs to the CWC21 family.</text>
</comment>
<keyword evidence="7" id="KW-0175">Coiled coil</keyword>
<keyword evidence="4" id="KW-0747">Spliceosome</keyword>
<evidence type="ECO:0000256" key="2">
    <source>
        <dbReference type="ARBA" id="ARBA00005954"/>
    </source>
</evidence>
<dbReference type="OMA" id="LAHMRPR"/>
<dbReference type="eggNOG" id="KOG1869">
    <property type="taxonomic scope" value="Eukaryota"/>
</dbReference>
<dbReference type="CDD" id="cd21372">
    <property type="entry name" value="cwf21_CWC21-like"/>
    <property type="match status" value="1"/>
</dbReference>
<evidence type="ECO:0000256" key="6">
    <source>
        <dbReference type="ARBA" id="ARBA00023242"/>
    </source>
</evidence>
<sequence length="212" mass="24014">MYNGIGLTTPRGSGTNGYVTRNLSSLRARDPRMGDRGADLNNDQFLKPRQPNKEILLHEQKRQVEVKCLELRLKLEDEGVDEDSIDDQVGTLRKKLLAELAGPTAADTRSTSTHQQAARKAKEAQRFASALGIRDDVHKPGEAFNRELQEQKRQEKIAERERRAAEFAEKEAREERRRALAVLAVIAEDVAAGRRTKDDLKATERELGMRWD</sequence>
<feature type="domain" description="CWF21" evidence="8">
    <location>
        <begin position="56"/>
        <end position="101"/>
    </location>
</feature>
<dbReference type="Pfam" id="PF08312">
    <property type="entry name" value="cwf21"/>
    <property type="match status" value="1"/>
</dbReference>
<protein>
    <recommendedName>
        <fullName evidence="8">CWF21 domain-containing protein</fullName>
    </recommendedName>
</protein>
<gene>
    <name evidence="9" type="ORF">AMAG_05718</name>
</gene>
<dbReference type="GO" id="GO:0008380">
    <property type="term" value="P:RNA splicing"/>
    <property type="evidence" value="ECO:0007669"/>
    <property type="project" value="UniProtKB-KW"/>
</dbReference>
<evidence type="ECO:0000259" key="8">
    <source>
        <dbReference type="SMART" id="SM01115"/>
    </source>
</evidence>
<dbReference type="GO" id="GO:0005681">
    <property type="term" value="C:spliceosomal complex"/>
    <property type="evidence" value="ECO:0007669"/>
    <property type="project" value="UniProtKB-KW"/>
</dbReference>
<dbReference type="AlphaFoldDB" id="A0A0L0SCW3"/>
<dbReference type="GO" id="GO:0006397">
    <property type="term" value="P:mRNA processing"/>
    <property type="evidence" value="ECO:0007669"/>
    <property type="project" value="UniProtKB-KW"/>
</dbReference>
<evidence type="ECO:0000313" key="10">
    <source>
        <dbReference type="Proteomes" id="UP000054350"/>
    </source>
</evidence>
<evidence type="ECO:0000256" key="4">
    <source>
        <dbReference type="ARBA" id="ARBA00022728"/>
    </source>
</evidence>
<evidence type="ECO:0000256" key="1">
    <source>
        <dbReference type="ARBA" id="ARBA00004123"/>
    </source>
</evidence>
<keyword evidence="5" id="KW-0508">mRNA splicing</keyword>
<dbReference type="VEuPathDB" id="FungiDB:AMAG_05718"/>
<dbReference type="OrthoDB" id="10267305at2759"/>
<dbReference type="PANTHER" id="PTHR36562:SF5">
    <property type="entry name" value="SERINE_ARGININE REPETITIVE MATRIX 2"/>
    <property type="match status" value="1"/>
</dbReference>
<evidence type="ECO:0000313" key="9">
    <source>
        <dbReference type="EMBL" id="KNE60321.1"/>
    </source>
</evidence>
<name>A0A0L0SCW3_ALLM3</name>
<dbReference type="Proteomes" id="UP000054350">
    <property type="component" value="Unassembled WGS sequence"/>
</dbReference>
<feature type="coiled-coil region" evidence="7">
    <location>
        <begin position="141"/>
        <end position="178"/>
    </location>
</feature>
<dbReference type="InterPro" id="IPR013170">
    <property type="entry name" value="mRNA_splic_Cwf21_dom"/>
</dbReference>
<comment type="subcellular location">
    <subcellularLocation>
        <location evidence="1">Nucleus</location>
    </subcellularLocation>
</comment>
<dbReference type="SMART" id="SM01115">
    <property type="entry name" value="cwf21"/>
    <property type="match status" value="1"/>
</dbReference>
<organism evidence="9 10">
    <name type="scientific">Allomyces macrogynus (strain ATCC 38327)</name>
    <name type="common">Allomyces javanicus var. macrogynus</name>
    <dbReference type="NCBI Taxonomy" id="578462"/>
    <lineage>
        <taxon>Eukaryota</taxon>
        <taxon>Fungi</taxon>
        <taxon>Fungi incertae sedis</taxon>
        <taxon>Blastocladiomycota</taxon>
        <taxon>Blastocladiomycetes</taxon>
        <taxon>Blastocladiales</taxon>
        <taxon>Blastocladiaceae</taxon>
        <taxon>Allomyces</taxon>
    </lineage>
</organism>
<proteinExistence type="inferred from homology"/>
<evidence type="ECO:0000256" key="7">
    <source>
        <dbReference type="SAM" id="Coils"/>
    </source>
</evidence>
<reference evidence="9 10" key="1">
    <citation type="submission" date="2009-11" db="EMBL/GenBank/DDBJ databases">
        <title>Annotation of Allomyces macrogynus ATCC 38327.</title>
        <authorList>
            <consortium name="The Broad Institute Genome Sequencing Platform"/>
            <person name="Russ C."/>
            <person name="Cuomo C."/>
            <person name="Burger G."/>
            <person name="Gray M.W."/>
            <person name="Holland P.W.H."/>
            <person name="King N."/>
            <person name="Lang F.B.F."/>
            <person name="Roger A.J."/>
            <person name="Ruiz-Trillo I."/>
            <person name="Young S.K."/>
            <person name="Zeng Q."/>
            <person name="Gargeya S."/>
            <person name="Fitzgerald M."/>
            <person name="Haas B."/>
            <person name="Abouelleil A."/>
            <person name="Alvarado L."/>
            <person name="Arachchi H.M."/>
            <person name="Berlin A."/>
            <person name="Chapman S.B."/>
            <person name="Gearin G."/>
            <person name="Goldberg J."/>
            <person name="Griggs A."/>
            <person name="Gujja S."/>
            <person name="Hansen M."/>
            <person name="Heiman D."/>
            <person name="Howarth C."/>
            <person name="Larimer J."/>
            <person name="Lui A."/>
            <person name="MacDonald P.J.P."/>
            <person name="McCowen C."/>
            <person name="Montmayeur A."/>
            <person name="Murphy C."/>
            <person name="Neiman D."/>
            <person name="Pearson M."/>
            <person name="Priest M."/>
            <person name="Roberts A."/>
            <person name="Saif S."/>
            <person name="Shea T."/>
            <person name="Sisk P."/>
            <person name="Stolte C."/>
            <person name="Sykes S."/>
            <person name="Wortman J."/>
            <person name="Nusbaum C."/>
            <person name="Birren B."/>
        </authorList>
    </citation>
    <scope>NUCLEOTIDE SEQUENCE [LARGE SCALE GENOMIC DNA]</scope>
    <source>
        <strain evidence="9 10">ATCC 38327</strain>
    </source>
</reference>
<reference evidence="10" key="2">
    <citation type="submission" date="2009-11" db="EMBL/GenBank/DDBJ databases">
        <title>The Genome Sequence of Allomyces macrogynus strain ATCC 38327.</title>
        <authorList>
            <consortium name="The Broad Institute Genome Sequencing Platform"/>
            <person name="Russ C."/>
            <person name="Cuomo C."/>
            <person name="Shea T."/>
            <person name="Young S.K."/>
            <person name="Zeng Q."/>
            <person name="Koehrsen M."/>
            <person name="Haas B."/>
            <person name="Borodovsky M."/>
            <person name="Guigo R."/>
            <person name="Alvarado L."/>
            <person name="Berlin A."/>
            <person name="Borenstein D."/>
            <person name="Chen Z."/>
            <person name="Engels R."/>
            <person name="Freedman E."/>
            <person name="Gellesch M."/>
            <person name="Goldberg J."/>
            <person name="Griggs A."/>
            <person name="Gujja S."/>
            <person name="Heiman D."/>
            <person name="Hepburn T."/>
            <person name="Howarth C."/>
            <person name="Jen D."/>
            <person name="Larson L."/>
            <person name="Lewis B."/>
            <person name="Mehta T."/>
            <person name="Park D."/>
            <person name="Pearson M."/>
            <person name="Roberts A."/>
            <person name="Saif S."/>
            <person name="Shenoy N."/>
            <person name="Sisk P."/>
            <person name="Stolte C."/>
            <person name="Sykes S."/>
            <person name="Walk T."/>
            <person name="White J."/>
            <person name="Yandava C."/>
            <person name="Burger G."/>
            <person name="Gray M.W."/>
            <person name="Holland P.W.H."/>
            <person name="King N."/>
            <person name="Lang F.B.F."/>
            <person name="Roger A.J."/>
            <person name="Ruiz-Trillo I."/>
            <person name="Lander E."/>
            <person name="Nusbaum C."/>
        </authorList>
    </citation>
    <scope>NUCLEOTIDE SEQUENCE [LARGE SCALE GENOMIC DNA]</scope>
    <source>
        <strain evidence="10">ATCC 38327</strain>
    </source>
</reference>
<feature type="non-terminal residue" evidence="9">
    <location>
        <position position="212"/>
    </location>
</feature>
<dbReference type="Gene3D" id="6.10.140.420">
    <property type="match status" value="1"/>
</dbReference>
<dbReference type="EMBL" id="GG745336">
    <property type="protein sequence ID" value="KNE60321.1"/>
    <property type="molecule type" value="Genomic_DNA"/>
</dbReference>
<evidence type="ECO:0000256" key="5">
    <source>
        <dbReference type="ARBA" id="ARBA00023187"/>
    </source>
</evidence>